<organism evidence="2 3">
    <name type="scientific">Candidatus Schekmanbacteria bacterium RBG_13_48_7</name>
    <dbReference type="NCBI Taxonomy" id="1817878"/>
    <lineage>
        <taxon>Bacteria</taxon>
        <taxon>Candidatus Schekmaniibacteriota</taxon>
    </lineage>
</organism>
<keyword evidence="1" id="KW-1133">Transmembrane helix</keyword>
<protein>
    <submittedName>
        <fullName evidence="2">Uncharacterized protein</fullName>
    </submittedName>
</protein>
<dbReference type="EMBL" id="MGDD01000123">
    <property type="protein sequence ID" value="OGL46534.1"/>
    <property type="molecule type" value="Genomic_DNA"/>
</dbReference>
<sequence>MKTQFLKTLLEKLLVGFGIFISIFISTGNCTYNMVLCIGHNDHVALEFIHNESICTLQEDDINSQCDFTEHGNEFQRKENCGRCLDIPISLTGSEKYLFLTEVRLPGQPLPDYSIVLPPDPELNDTKKYELLKDPVNTHYKIINSLQTTIILI</sequence>
<accession>A0A1F7RZW5</accession>
<dbReference type="Proteomes" id="UP000179266">
    <property type="component" value="Unassembled WGS sequence"/>
</dbReference>
<gene>
    <name evidence="2" type="ORF">A2161_22110</name>
</gene>
<comment type="caution">
    <text evidence="2">The sequence shown here is derived from an EMBL/GenBank/DDBJ whole genome shotgun (WGS) entry which is preliminary data.</text>
</comment>
<evidence type="ECO:0000313" key="2">
    <source>
        <dbReference type="EMBL" id="OGL46534.1"/>
    </source>
</evidence>
<proteinExistence type="predicted"/>
<evidence type="ECO:0000256" key="1">
    <source>
        <dbReference type="SAM" id="Phobius"/>
    </source>
</evidence>
<keyword evidence="1" id="KW-0472">Membrane</keyword>
<reference evidence="2 3" key="1">
    <citation type="journal article" date="2016" name="Nat. Commun.">
        <title>Thousands of microbial genomes shed light on interconnected biogeochemical processes in an aquifer system.</title>
        <authorList>
            <person name="Anantharaman K."/>
            <person name="Brown C.T."/>
            <person name="Hug L.A."/>
            <person name="Sharon I."/>
            <person name="Castelle C.J."/>
            <person name="Probst A.J."/>
            <person name="Thomas B.C."/>
            <person name="Singh A."/>
            <person name="Wilkins M.J."/>
            <person name="Karaoz U."/>
            <person name="Brodie E.L."/>
            <person name="Williams K.H."/>
            <person name="Hubbard S.S."/>
            <person name="Banfield J.F."/>
        </authorList>
    </citation>
    <scope>NUCLEOTIDE SEQUENCE [LARGE SCALE GENOMIC DNA]</scope>
</reference>
<name>A0A1F7RZW5_9BACT</name>
<dbReference type="AlphaFoldDB" id="A0A1F7RZW5"/>
<keyword evidence="1" id="KW-0812">Transmembrane</keyword>
<feature type="transmembrane region" description="Helical" evidence="1">
    <location>
        <begin position="12"/>
        <end position="35"/>
    </location>
</feature>
<evidence type="ECO:0000313" key="3">
    <source>
        <dbReference type="Proteomes" id="UP000179266"/>
    </source>
</evidence>